<dbReference type="NCBIfam" id="TIGR00419">
    <property type="entry name" value="tim"/>
    <property type="match status" value="1"/>
</dbReference>
<comment type="subcellular location">
    <subcellularLocation>
        <location evidence="6 7">Cytoplasm</location>
    </subcellularLocation>
</comment>
<proteinExistence type="inferred from homology"/>
<evidence type="ECO:0000256" key="5">
    <source>
        <dbReference type="ARBA" id="ARBA00023235"/>
    </source>
</evidence>
<dbReference type="PROSITE" id="PS51440">
    <property type="entry name" value="TIM_2"/>
    <property type="match status" value="1"/>
</dbReference>
<organism evidence="8 9">
    <name type="scientific">Candidatus Nanosyncoccus alces</name>
    <dbReference type="NCBI Taxonomy" id="2171997"/>
    <lineage>
        <taxon>Bacteria</taxon>
        <taxon>Candidatus Saccharimonadota</taxon>
        <taxon>Candidatus Nanosyncoccalia</taxon>
        <taxon>Candidatus Nanosyncoccales</taxon>
        <taxon>Candidatus Nanosyncoccaceae</taxon>
        <taxon>Candidatus Nanosyncoccus</taxon>
    </lineage>
</organism>
<comment type="caution">
    <text evidence="8">The sequence shown here is derived from an EMBL/GenBank/DDBJ whole genome shotgun (WGS) entry which is preliminary data.</text>
</comment>
<dbReference type="InterPro" id="IPR000652">
    <property type="entry name" value="Triosephosphate_isomerase"/>
</dbReference>
<dbReference type="Gene3D" id="3.20.20.70">
    <property type="entry name" value="Aldolase class I"/>
    <property type="match status" value="1"/>
</dbReference>
<keyword evidence="2 6" id="KW-0312">Gluconeogenesis</keyword>
<evidence type="ECO:0000256" key="3">
    <source>
        <dbReference type="ARBA" id="ARBA00022490"/>
    </source>
</evidence>
<reference evidence="8 9" key="2">
    <citation type="journal article" date="2020" name="Cell Rep.">
        <title>Acquisition and Adaptation of Ultra-small Parasitic Reduced Genome Bacteria to Mammalian Hosts.</title>
        <authorList>
            <person name="McLean J.S."/>
            <person name="Bor B."/>
            <person name="Kerns K.A."/>
            <person name="Liu Q."/>
            <person name="To T.T."/>
            <person name="Solden L."/>
            <person name="Hendrickson E.L."/>
            <person name="Wrighton K."/>
            <person name="Shi W."/>
            <person name="He X."/>
        </authorList>
    </citation>
    <scope>NUCLEOTIDE SEQUENCE [LARGE SCALE GENOMIC DNA]</scope>
    <source>
        <strain evidence="8 9">TM7_G3_2_Rum_HOT_351B</strain>
    </source>
</reference>
<comment type="pathway">
    <text evidence="6 7">Carbohydrate degradation; glycolysis; D-glyceraldehyde 3-phosphate from glycerone phosphate: step 1/1.</text>
</comment>
<feature type="active site" description="Electrophile" evidence="6">
    <location>
        <position position="93"/>
    </location>
</feature>
<keyword evidence="9" id="KW-1185">Reference proteome</keyword>
<feature type="active site" description="Proton acceptor" evidence="6">
    <location>
        <position position="165"/>
    </location>
</feature>
<gene>
    <name evidence="6 8" type="primary">tpiA</name>
    <name evidence="8" type="ORF">G3RUM_00360</name>
</gene>
<feature type="binding site" evidence="6">
    <location>
        <begin position="235"/>
        <end position="236"/>
    </location>
    <ligand>
        <name>substrate</name>
    </ligand>
</feature>
<keyword evidence="5 6" id="KW-0413">Isomerase</keyword>
<evidence type="ECO:0000256" key="7">
    <source>
        <dbReference type="RuleBase" id="RU363013"/>
    </source>
</evidence>
<feature type="binding site" evidence="6">
    <location>
        <begin position="8"/>
        <end position="10"/>
    </location>
    <ligand>
        <name>substrate</name>
    </ligand>
</feature>
<evidence type="ECO:0000256" key="2">
    <source>
        <dbReference type="ARBA" id="ARBA00022432"/>
    </source>
</evidence>
<comment type="pathway">
    <text evidence="6 7">Carbohydrate biosynthesis; gluconeogenesis.</text>
</comment>
<comment type="caution">
    <text evidence="6">Lacks conserved residue(s) required for the propagation of feature annotation.</text>
</comment>
<sequence>MKTYIVGNWKLNFTVGEASIYLHKLLKALPNYRDIDVVVAPSTIALQPLSLQVDRHKIKLAAQNAFYRDYGAFTGETAFSQLRGVADYSIIGHSERRYIFGEDDKMIAKKVAAAIRNRITPILCIGETESERAFGETADVIRDQLIGGLSEVADDNVDKVIVAYEPVWAISSSKVAKMATPDEIAEVVKLIRANLKEVYGEKTAKEIPVLFGGSVSPANAGAYLMVPGVNGLLIGGSSLILSEFVDIIETAKRTRS</sequence>
<keyword evidence="4 6" id="KW-0324">Glycolysis</keyword>
<dbReference type="GO" id="GO:0004807">
    <property type="term" value="F:triose-phosphate isomerase activity"/>
    <property type="evidence" value="ECO:0007669"/>
    <property type="project" value="UniProtKB-EC"/>
</dbReference>
<evidence type="ECO:0000256" key="6">
    <source>
        <dbReference type="HAMAP-Rule" id="MF_00147"/>
    </source>
</evidence>
<evidence type="ECO:0000313" key="8">
    <source>
        <dbReference type="EMBL" id="RYC74813.1"/>
    </source>
</evidence>
<dbReference type="InterPro" id="IPR022896">
    <property type="entry name" value="TrioseP_Isoase_bac/euk"/>
</dbReference>
<comment type="catalytic activity">
    <reaction evidence="6 7">
        <text>D-glyceraldehyde 3-phosphate = dihydroxyacetone phosphate</text>
        <dbReference type="Rhea" id="RHEA:18585"/>
        <dbReference type="ChEBI" id="CHEBI:57642"/>
        <dbReference type="ChEBI" id="CHEBI:59776"/>
        <dbReference type="EC" id="5.3.1.1"/>
    </reaction>
</comment>
<dbReference type="Proteomes" id="UP001191019">
    <property type="component" value="Unassembled WGS sequence"/>
</dbReference>
<feature type="binding site" evidence="6">
    <location>
        <position position="214"/>
    </location>
    <ligand>
        <name>substrate</name>
    </ligand>
</feature>
<dbReference type="SUPFAM" id="SSF51351">
    <property type="entry name" value="Triosephosphate isomerase (TIM)"/>
    <property type="match status" value="1"/>
</dbReference>
<keyword evidence="3 6" id="KW-0963">Cytoplasm</keyword>
<evidence type="ECO:0000256" key="4">
    <source>
        <dbReference type="ARBA" id="ARBA00023152"/>
    </source>
</evidence>
<dbReference type="Pfam" id="PF00121">
    <property type="entry name" value="TIM"/>
    <property type="match status" value="1"/>
</dbReference>
<dbReference type="EC" id="5.3.1.1" evidence="6 7"/>
<dbReference type="InterPro" id="IPR013785">
    <property type="entry name" value="Aldolase_TIM"/>
</dbReference>
<reference evidence="8 9" key="1">
    <citation type="journal article" date="2018" name="bioRxiv">
        <title>Evidence of independent acquisition and adaption of ultra-small bacteria to human hosts across the highly diverse yet reduced genomes of the phylum Saccharibacteria.</title>
        <authorList>
            <person name="McLean J.S."/>
            <person name="Bor B."/>
            <person name="To T.T."/>
            <person name="Liu Q."/>
            <person name="Kearns K.A."/>
            <person name="Solden L.M."/>
            <person name="Wrighton K.C."/>
            <person name="He X."/>
            <person name="Shi W."/>
        </authorList>
    </citation>
    <scope>NUCLEOTIDE SEQUENCE [LARGE SCALE GENOMIC DNA]</scope>
    <source>
        <strain evidence="8 9">TM7_G3_2_Rum_HOT_351B</strain>
    </source>
</reference>
<name>A0ABY0FNJ0_9BACT</name>
<dbReference type="CDD" id="cd00311">
    <property type="entry name" value="TIM"/>
    <property type="match status" value="1"/>
</dbReference>
<dbReference type="RefSeq" id="WP_129734803.1">
    <property type="nucleotide sequence ID" value="NZ_PRLM01000003.1"/>
</dbReference>
<evidence type="ECO:0000256" key="1">
    <source>
        <dbReference type="ARBA" id="ARBA00007422"/>
    </source>
</evidence>
<comment type="similarity">
    <text evidence="1 6 7">Belongs to the triosephosphate isomerase family.</text>
</comment>
<dbReference type="PANTHER" id="PTHR21139">
    <property type="entry name" value="TRIOSEPHOSPHATE ISOMERASE"/>
    <property type="match status" value="1"/>
</dbReference>
<comment type="function">
    <text evidence="6">Involved in the gluconeogenesis. Catalyzes stereospecifically the conversion of dihydroxyacetone phosphate (DHAP) to D-glyceraldehyde-3-phosphate (G3P).</text>
</comment>
<dbReference type="EMBL" id="PRLM01000003">
    <property type="protein sequence ID" value="RYC74813.1"/>
    <property type="molecule type" value="Genomic_DNA"/>
</dbReference>
<accession>A0ABY0FNJ0</accession>
<dbReference type="InterPro" id="IPR035990">
    <property type="entry name" value="TIM_sf"/>
</dbReference>
<dbReference type="HAMAP" id="MF_00147_B">
    <property type="entry name" value="TIM_B"/>
    <property type="match status" value="1"/>
</dbReference>
<evidence type="ECO:0000313" key="9">
    <source>
        <dbReference type="Proteomes" id="UP001191019"/>
    </source>
</evidence>
<dbReference type="PANTHER" id="PTHR21139:SF42">
    <property type="entry name" value="TRIOSEPHOSPHATE ISOMERASE"/>
    <property type="match status" value="1"/>
</dbReference>
<protein>
    <recommendedName>
        <fullName evidence="6 7">Triosephosphate isomerase</fullName>
        <shortName evidence="6">TIM</shortName>
        <shortName evidence="6">TPI</shortName>
        <ecNumber evidence="6 7">5.3.1.1</ecNumber>
    </recommendedName>
    <alternativeName>
        <fullName evidence="6">Triose-phosphate isomerase</fullName>
    </alternativeName>
</protein>
<comment type="subunit">
    <text evidence="6 7">Homodimer.</text>
</comment>